<evidence type="ECO:0000313" key="5">
    <source>
        <dbReference type="Proteomes" id="UP001595462"/>
    </source>
</evidence>
<sequence length="359" mass="39354">MKSTPAIRALGFFFALLALSAPAFCADYPTPVQHDFVIQNFTFHDGEQLEQLKIHYATVGSPDGEPVLMLHGTTGSGNGMLRDGFAGALFGPGQALDASRYYIILPDAIGAGDSSKPSDGLRAEFPDYNYDDMVKAQYLLIKDGLNMDHLRLVMGYSMGGMQTWLWGIYHPDYMDALVPMASLPGPMSGRNWMLRRMMVDAVRTDPAWDHGNYTEQPPNLRTMAVWFSLASTGGTQRLHRLGPTGEKADAYVDEKLADAKVGDANDTLYQWKSSKDFDPSAELGRIKAPLLAINSADDERNPEELGVMQAGLEQIPQGQFYQVPGSPQTTGHGTVFLSAALYEPRLAAFMAQLPQHEGQ</sequence>
<dbReference type="RefSeq" id="WP_380691786.1">
    <property type="nucleotide sequence ID" value="NZ_JBHRSS010000010.1"/>
</dbReference>
<dbReference type="InterPro" id="IPR000073">
    <property type="entry name" value="AB_hydrolase_1"/>
</dbReference>
<feature type="chain" id="PRO_5046123428" evidence="2">
    <location>
        <begin position="26"/>
        <end position="359"/>
    </location>
</feature>
<accession>A0ABV7ETR7</accession>
<name>A0ABV7ETR7_9GAMM</name>
<keyword evidence="1" id="KW-0808">Transferase</keyword>
<reference evidence="5" key="1">
    <citation type="journal article" date="2019" name="Int. J. Syst. Evol. Microbiol.">
        <title>The Global Catalogue of Microorganisms (GCM) 10K type strain sequencing project: providing services to taxonomists for standard genome sequencing and annotation.</title>
        <authorList>
            <consortium name="The Broad Institute Genomics Platform"/>
            <consortium name="The Broad Institute Genome Sequencing Center for Infectious Disease"/>
            <person name="Wu L."/>
            <person name="Ma J."/>
        </authorList>
    </citation>
    <scope>NUCLEOTIDE SEQUENCE [LARGE SCALE GENOMIC DNA]</scope>
    <source>
        <strain evidence="5">KCTC 52640</strain>
    </source>
</reference>
<dbReference type="Pfam" id="PF00561">
    <property type="entry name" value="Abhydrolase_1"/>
    <property type="match status" value="1"/>
</dbReference>
<dbReference type="Proteomes" id="UP001595462">
    <property type="component" value="Unassembled WGS sequence"/>
</dbReference>
<evidence type="ECO:0000313" key="4">
    <source>
        <dbReference type="EMBL" id="MFC3106179.1"/>
    </source>
</evidence>
<dbReference type="GO" id="GO:0016787">
    <property type="term" value="F:hydrolase activity"/>
    <property type="evidence" value="ECO:0007669"/>
    <property type="project" value="UniProtKB-KW"/>
</dbReference>
<keyword evidence="4" id="KW-0378">Hydrolase</keyword>
<comment type="caution">
    <text evidence="4">The sequence shown here is derived from an EMBL/GenBank/DDBJ whole genome shotgun (WGS) entry which is preliminary data.</text>
</comment>
<protein>
    <submittedName>
        <fullName evidence="4">Alpha/beta fold hydrolase</fullName>
    </submittedName>
</protein>
<dbReference type="EMBL" id="JBHRSS010000010">
    <property type="protein sequence ID" value="MFC3106179.1"/>
    <property type="molecule type" value="Genomic_DNA"/>
</dbReference>
<evidence type="ECO:0000256" key="1">
    <source>
        <dbReference type="ARBA" id="ARBA00022679"/>
    </source>
</evidence>
<dbReference type="Gene3D" id="3.40.50.1820">
    <property type="entry name" value="alpha/beta hydrolase"/>
    <property type="match status" value="1"/>
</dbReference>
<organism evidence="4 5">
    <name type="scientific">Salinisphaera aquimarina</name>
    <dbReference type="NCBI Taxonomy" id="2094031"/>
    <lineage>
        <taxon>Bacteria</taxon>
        <taxon>Pseudomonadati</taxon>
        <taxon>Pseudomonadota</taxon>
        <taxon>Gammaproteobacteria</taxon>
        <taxon>Salinisphaerales</taxon>
        <taxon>Salinisphaeraceae</taxon>
        <taxon>Salinisphaera</taxon>
    </lineage>
</organism>
<dbReference type="InterPro" id="IPR008220">
    <property type="entry name" value="HAT_MetX-like"/>
</dbReference>
<dbReference type="NCBIfam" id="NF005071">
    <property type="entry name" value="PRK06489.1"/>
    <property type="match status" value="1"/>
</dbReference>
<gene>
    <name evidence="4" type="ORF">ACFOSU_20085</name>
</gene>
<dbReference type="PANTHER" id="PTHR32268">
    <property type="entry name" value="HOMOSERINE O-ACETYLTRANSFERASE"/>
    <property type="match status" value="1"/>
</dbReference>
<feature type="signal peptide" evidence="2">
    <location>
        <begin position="1"/>
        <end position="25"/>
    </location>
</feature>
<keyword evidence="2" id="KW-0732">Signal</keyword>
<dbReference type="PIRSF" id="PIRSF000443">
    <property type="entry name" value="Homoser_Ac_trans"/>
    <property type="match status" value="1"/>
</dbReference>
<keyword evidence="5" id="KW-1185">Reference proteome</keyword>
<evidence type="ECO:0000256" key="2">
    <source>
        <dbReference type="SAM" id="SignalP"/>
    </source>
</evidence>
<dbReference type="PANTHER" id="PTHR32268:SF11">
    <property type="entry name" value="HOMOSERINE O-ACETYLTRANSFERASE"/>
    <property type="match status" value="1"/>
</dbReference>
<evidence type="ECO:0000259" key="3">
    <source>
        <dbReference type="Pfam" id="PF00561"/>
    </source>
</evidence>
<dbReference type="SUPFAM" id="SSF53474">
    <property type="entry name" value="alpha/beta-Hydrolases"/>
    <property type="match status" value="1"/>
</dbReference>
<feature type="domain" description="AB hydrolase-1" evidence="3">
    <location>
        <begin position="66"/>
        <end position="325"/>
    </location>
</feature>
<proteinExistence type="predicted"/>
<dbReference type="InterPro" id="IPR029058">
    <property type="entry name" value="AB_hydrolase_fold"/>
</dbReference>